<accession>L0DIE5</accession>
<dbReference type="KEGG" id="saci:Sinac_4873"/>
<evidence type="ECO:0000256" key="2">
    <source>
        <dbReference type="SAM" id="Phobius"/>
    </source>
</evidence>
<dbReference type="OrthoDB" id="282375at2"/>
<reference evidence="3 4" key="1">
    <citation type="submission" date="2012-02" db="EMBL/GenBank/DDBJ databases">
        <title>Complete sequence of chromosome of Singulisphaera acidiphila DSM 18658.</title>
        <authorList>
            <consortium name="US DOE Joint Genome Institute (JGI-PGF)"/>
            <person name="Lucas S."/>
            <person name="Copeland A."/>
            <person name="Lapidus A."/>
            <person name="Glavina del Rio T."/>
            <person name="Dalin E."/>
            <person name="Tice H."/>
            <person name="Bruce D."/>
            <person name="Goodwin L."/>
            <person name="Pitluck S."/>
            <person name="Peters L."/>
            <person name="Ovchinnikova G."/>
            <person name="Chertkov O."/>
            <person name="Kyrpides N."/>
            <person name="Mavromatis K."/>
            <person name="Ivanova N."/>
            <person name="Brettin T."/>
            <person name="Detter J.C."/>
            <person name="Han C."/>
            <person name="Larimer F."/>
            <person name="Land M."/>
            <person name="Hauser L."/>
            <person name="Markowitz V."/>
            <person name="Cheng J.-F."/>
            <person name="Hugenholtz P."/>
            <person name="Woyke T."/>
            <person name="Wu D."/>
            <person name="Tindall B."/>
            <person name="Pomrenke H."/>
            <person name="Brambilla E."/>
            <person name="Klenk H.-P."/>
            <person name="Eisen J.A."/>
        </authorList>
    </citation>
    <scope>NUCLEOTIDE SEQUENCE [LARGE SCALE GENOMIC DNA]</scope>
    <source>
        <strain evidence="4">ATCC BAA-1392 / DSM 18658 / VKM B-2454 / MOB10</strain>
    </source>
</reference>
<protein>
    <recommendedName>
        <fullName evidence="5">Tetratricopeptide repeat-like domain-containing protein</fullName>
    </recommendedName>
</protein>
<sequence>MKDEPRTPLKHEHEHAVPTVIHHPEEDLPLLARWLKHAMENQTRFWSLLIGLVVIVVGISLLSTGLTSGRAASNEAWTELDAAKTAAERVEIANKYPNTAAERWALLQAASEYYKTGFDDLPNNRDAALPQLKLALKYFEQVAQEAPKDAPQARAAAFGVARTHEARNEIEKAVEQYKSVAKSWPDSEEGREAKKLAEQLQKPETVAFYKELYAFKPVETTIPPLGQETIPLPPGHPTGGTGSLLLPPPPPSSNDQPKMPAEGEASKTPPNVDEKPKDSPAPASTSGLPDDVFAPPATAPTPTPTPEPKKDEPKP</sequence>
<dbReference type="RefSeq" id="WP_015248141.1">
    <property type="nucleotide sequence ID" value="NC_019892.1"/>
</dbReference>
<dbReference type="InterPro" id="IPR011990">
    <property type="entry name" value="TPR-like_helical_dom_sf"/>
</dbReference>
<keyword evidence="2" id="KW-1133">Transmembrane helix</keyword>
<dbReference type="Proteomes" id="UP000010798">
    <property type="component" value="Chromosome"/>
</dbReference>
<keyword evidence="2" id="KW-0812">Transmembrane</keyword>
<keyword evidence="4" id="KW-1185">Reference proteome</keyword>
<keyword evidence="2" id="KW-0472">Membrane</keyword>
<organism evidence="3 4">
    <name type="scientific">Singulisphaera acidiphila (strain ATCC BAA-1392 / DSM 18658 / VKM B-2454 / MOB10)</name>
    <dbReference type="NCBI Taxonomy" id="886293"/>
    <lineage>
        <taxon>Bacteria</taxon>
        <taxon>Pseudomonadati</taxon>
        <taxon>Planctomycetota</taxon>
        <taxon>Planctomycetia</taxon>
        <taxon>Isosphaerales</taxon>
        <taxon>Isosphaeraceae</taxon>
        <taxon>Singulisphaera</taxon>
    </lineage>
</organism>
<evidence type="ECO:0000313" key="4">
    <source>
        <dbReference type="Proteomes" id="UP000010798"/>
    </source>
</evidence>
<dbReference type="HOGENOM" id="CLU_882493_0_0_0"/>
<dbReference type="EMBL" id="CP003364">
    <property type="protein sequence ID" value="AGA29032.1"/>
    <property type="molecule type" value="Genomic_DNA"/>
</dbReference>
<feature type="compositionally biased region" description="Pro residues" evidence="1">
    <location>
        <begin position="297"/>
        <end position="306"/>
    </location>
</feature>
<name>L0DIE5_SINAD</name>
<evidence type="ECO:0000313" key="3">
    <source>
        <dbReference type="EMBL" id="AGA29032.1"/>
    </source>
</evidence>
<evidence type="ECO:0008006" key="5">
    <source>
        <dbReference type="Google" id="ProtNLM"/>
    </source>
</evidence>
<gene>
    <name evidence="3" type="ordered locus">Sinac_4873</name>
</gene>
<dbReference type="Gene3D" id="1.25.40.10">
    <property type="entry name" value="Tetratricopeptide repeat domain"/>
    <property type="match status" value="1"/>
</dbReference>
<dbReference type="eggNOG" id="ENOG5034AMW">
    <property type="taxonomic scope" value="Bacteria"/>
</dbReference>
<feature type="region of interest" description="Disordered" evidence="1">
    <location>
        <begin position="224"/>
        <end position="315"/>
    </location>
</feature>
<evidence type="ECO:0000256" key="1">
    <source>
        <dbReference type="SAM" id="MobiDB-lite"/>
    </source>
</evidence>
<proteinExistence type="predicted"/>
<feature type="transmembrane region" description="Helical" evidence="2">
    <location>
        <begin position="45"/>
        <end position="66"/>
    </location>
</feature>
<dbReference type="AlphaFoldDB" id="L0DIE5"/>